<name>A0A3B4DPE0_PYGNA</name>
<comment type="catalytic activity">
    <reaction evidence="17">
        <text>Na(+)(in) = Na(+)(out)</text>
        <dbReference type="Rhea" id="RHEA:34963"/>
        <dbReference type="ChEBI" id="CHEBI:29101"/>
    </reaction>
</comment>
<comment type="subcellular location">
    <subcellularLocation>
        <location evidence="15">Postsynaptic cell membrane</location>
        <topology evidence="15">Multi-pass membrane protein</topology>
    </subcellularLocation>
</comment>
<keyword evidence="10" id="KW-0675">Receptor</keyword>
<evidence type="ECO:0000256" key="15">
    <source>
        <dbReference type="ARBA" id="ARBA00034104"/>
    </source>
</evidence>
<sequence>MSVTWSNELISWNPEDFCGITEVSLPREMLWNPDLSIYELTEKENGPPSPYLYITHDGEVNMEENLRLHTICTMDVHKFPFDIQSCHITILSIIHSNSEMKLIAASNSSEVMQNSRQFLLSQGEWELLGLTVAKENVTYFDGPCWISKYT</sequence>
<keyword evidence="2" id="KW-1003">Cell membrane</keyword>
<keyword evidence="5" id="KW-1133">Transmembrane helix</keyword>
<comment type="catalytic activity">
    <reaction evidence="18">
        <text>Ca(2+)(in) = Ca(2+)(out)</text>
        <dbReference type="Rhea" id="RHEA:29671"/>
        <dbReference type="ChEBI" id="CHEBI:29108"/>
    </reaction>
</comment>
<evidence type="ECO:0000256" key="19">
    <source>
        <dbReference type="ARBA" id="ARBA00037540"/>
    </source>
</evidence>
<dbReference type="GeneTree" id="ENSGT00940000163471"/>
<evidence type="ECO:0000259" key="20">
    <source>
        <dbReference type="Pfam" id="PF02931"/>
    </source>
</evidence>
<evidence type="ECO:0000256" key="18">
    <source>
        <dbReference type="ARBA" id="ARBA00036634"/>
    </source>
</evidence>
<dbReference type="AlphaFoldDB" id="A0A3B4DPE0"/>
<dbReference type="Ensembl" id="ENSPNAT00000007893.2">
    <property type="protein sequence ID" value="ENSPNAP00000025330.2"/>
    <property type="gene ID" value="ENSPNAG00000010346.2"/>
</dbReference>
<feature type="domain" description="Neurotransmitter-gated ion-channel ligand-binding" evidence="20">
    <location>
        <begin position="2"/>
        <end position="137"/>
    </location>
</feature>
<dbReference type="InterPro" id="IPR006202">
    <property type="entry name" value="Neur_chan_lig-bd"/>
</dbReference>
<comment type="catalytic activity">
    <reaction evidence="16">
        <text>K(+)(in) = K(+)(out)</text>
        <dbReference type="Rhea" id="RHEA:29463"/>
        <dbReference type="ChEBI" id="CHEBI:29103"/>
    </reaction>
</comment>
<reference evidence="21" key="2">
    <citation type="submission" date="2025-08" db="UniProtKB">
        <authorList>
            <consortium name="Ensembl"/>
        </authorList>
    </citation>
    <scope>IDENTIFICATION</scope>
</reference>
<dbReference type="Proteomes" id="UP001501920">
    <property type="component" value="Chromosome 13"/>
</dbReference>
<dbReference type="InterPro" id="IPR006201">
    <property type="entry name" value="Neur_channel"/>
</dbReference>
<keyword evidence="4" id="KW-0732">Signal</keyword>
<accession>A0A3B4DPE0</accession>
<keyword evidence="14" id="KW-0407">Ion channel</keyword>
<keyword evidence="11" id="KW-0325">Glycoprotein</keyword>
<keyword evidence="9" id="KW-1015">Disulfide bond</keyword>
<keyword evidence="13" id="KW-1071">Ligand-gated ion channel</keyword>
<dbReference type="GO" id="GO:0045211">
    <property type="term" value="C:postsynaptic membrane"/>
    <property type="evidence" value="ECO:0007669"/>
    <property type="project" value="UniProtKB-SubCell"/>
</dbReference>
<evidence type="ECO:0000256" key="6">
    <source>
        <dbReference type="ARBA" id="ARBA00023018"/>
    </source>
</evidence>
<keyword evidence="12" id="KW-0628">Postsynaptic cell membrane</keyword>
<dbReference type="InterPro" id="IPR018000">
    <property type="entry name" value="Neurotransmitter_ion_chnl_CS"/>
</dbReference>
<keyword evidence="1" id="KW-0813">Transport</keyword>
<keyword evidence="22" id="KW-1185">Reference proteome</keyword>
<dbReference type="PANTHER" id="PTHR18945">
    <property type="entry name" value="NEUROTRANSMITTER GATED ION CHANNEL"/>
    <property type="match status" value="1"/>
</dbReference>
<proteinExistence type="predicted"/>
<evidence type="ECO:0000256" key="7">
    <source>
        <dbReference type="ARBA" id="ARBA00023065"/>
    </source>
</evidence>
<evidence type="ECO:0000256" key="13">
    <source>
        <dbReference type="ARBA" id="ARBA00023286"/>
    </source>
</evidence>
<evidence type="ECO:0000256" key="8">
    <source>
        <dbReference type="ARBA" id="ARBA00023136"/>
    </source>
</evidence>
<dbReference type="GO" id="GO:0004888">
    <property type="term" value="F:transmembrane signaling receptor activity"/>
    <property type="evidence" value="ECO:0007669"/>
    <property type="project" value="InterPro"/>
</dbReference>
<dbReference type="FunFam" id="2.70.170.10:FF:000017">
    <property type="entry name" value="5-hydroxytryptamine receptor 3A"/>
    <property type="match status" value="1"/>
</dbReference>
<keyword evidence="7" id="KW-0406">Ion transport</keyword>
<reference evidence="21 22" key="1">
    <citation type="submission" date="2020-10" db="EMBL/GenBank/DDBJ databases">
        <title>Pygocentrus nattereri (red-bellied piranha) genome, fPygNat1, primary haplotype.</title>
        <authorList>
            <person name="Myers G."/>
            <person name="Meyer A."/>
            <person name="Karagic N."/>
            <person name="Pippel M."/>
            <person name="Winkler S."/>
            <person name="Tracey A."/>
            <person name="Wood J."/>
            <person name="Formenti G."/>
            <person name="Howe K."/>
            <person name="Fedrigo O."/>
            <person name="Jarvis E.D."/>
        </authorList>
    </citation>
    <scope>NUCLEOTIDE SEQUENCE [LARGE SCALE GENOMIC DNA]</scope>
</reference>
<dbReference type="Pfam" id="PF02931">
    <property type="entry name" value="Neur_chan_LBD"/>
    <property type="match status" value="1"/>
</dbReference>
<evidence type="ECO:0000256" key="3">
    <source>
        <dbReference type="ARBA" id="ARBA00022692"/>
    </source>
</evidence>
<dbReference type="InterPro" id="IPR036734">
    <property type="entry name" value="Neur_chan_lig-bd_sf"/>
</dbReference>
<evidence type="ECO:0000256" key="1">
    <source>
        <dbReference type="ARBA" id="ARBA00022448"/>
    </source>
</evidence>
<dbReference type="GO" id="GO:0005230">
    <property type="term" value="F:extracellular ligand-gated monoatomic ion channel activity"/>
    <property type="evidence" value="ECO:0007669"/>
    <property type="project" value="InterPro"/>
</dbReference>
<evidence type="ECO:0000256" key="5">
    <source>
        <dbReference type="ARBA" id="ARBA00022989"/>
    </source>
</evidence>
<dbReference type="STRING" id="42514.ENSPNAP00000025330"/>
<evidence type="ECO:0000256" key="17">
    <source>
        <dbReference type="ARBA" id="ARBA00036239"/>
    </source>
</evidence>
<organism evidence="21 22">
    <name type="scientific">Pygocentrus nattereri</name>
    <name type="common">Red-bellied piranha</name>
    <dbReference type="NCBI Taxonomy" id="42514"/>
    <lineage>
        <taxon>Eukaryota</taxon>
        <taxon>Metazoa</taxon>
        <taxon>Chordata</taxon>
        <taxon>Craniata</taxon>
        <taxon>Vertebrata</taxon>
        <taxon>Euteleostomi</taxon>
        <taxon>Actinopterygii</taxon>
        <taxon>Neopterygii</taxon>
        <taxon>Teleostei</taxon>
        <taxon>Ostariophysi</taxon>
        <taxon>Characiformes</taxon>
        <taxon>Characoidei</taxon>
        <taxon>Pygocentrus</taxon>
    </lineage>
</organism>
<comment type="function">
    <text evidence="19">Forms serotonin (5-hydroxytryptamine/5-HT3)-activated cation-selective channel complexes, which when activated cause fast, depolarizing responses in neurons.</text>
</comment>
<evidence type="ECO:0000256" key="12">
    <source>
        <dbReference type="ARBA" id="ARBA00023257"/>
    </source>
</evidence>
<evidence type="ECO:0000256" key="14">
    <source>
        <dbReference type="ARBA" id="ARBA00023303"/>
    </source>
</evidence>
<dbReference type="OMA" id="LANYEIW"/>
<dbReference type="PROSITE" id="PS00236">
    <property type="entry name" value="NEUROTR_ION_CHANNEL"/>
    <property type="match status" value="1"/>
</dbReference>
<reference evidence="21" key="3">
    <citation type="submission" date="2025-09" db="UniProtKB">
        <authorList>
            <consortium name="Ensembl"/>
        </authorList>
    </citation>
    <scope>IDENTIFICATION</scope>
</reference>
<evidence type="ECO:0000313" key="21">
    <source>
        <dbReference type="Ensembl" id="ENSPNAP00000025330.2"/>
    </source>
</evidence>
<evidence type="ECO:0000256" key="16">
    <source>
        <dbReference type="ARBA" id="ARBA00034430"/>
    </source>
</evidence>
<evidence type="ECO:0000256" key="2">
    <source>
        <dbReference type="ARBA" id="ARBA00022475"/>
    </source>
</evidence>
<evidence type="ECO:0000256" key="9">
    <source>
        <dbReference type="ARBA" id="ARBA00023157"/>
    </source>
</evidence>
<evidence type="ECO:0000256" key="11">
    <source>
        <dbReference type="ARBA" id="ARBA00023180"/>
    </source>
</evidence>
<dbReference type="Gene3D" id="2.70.170.10">
    <property type="entry name" value="Neurotransmitter-gated ion-channel ligand-binding domain"/>
    <property type="match status" value="1"/>
</dbReference>
<keyword evidence="3" id="KW-0812">Transmembrane</keyword>
<keyword evidence="8" id="KW-0472">Membrane</keyword>
<evidence type="ECO:0000256" key="10">
    <source>
        <dbReference type="ARBA" id="ARBA00023170"/>
    </source>
</evidence>
<keyword evidence="6" id="KW-0770">Synapse</keyword>
<dbReference type="SUPFAM" id="SSF63712">
    <property type="entry name" value="Nicotinic receptor ligand binding domain-like"/>
    <property type="match status" value="1"/>
</dbReference>
<evidence type="ECO:0000256" key="4">
    <source>
        <dbReference type="ARBA" id="ARBA00022729"/>
    </source>
</evidence>
<protein>
    <submittedName>
        <fullName evidence="21">Si:dkey-49c17.4</fullName>
    </submittedName>
</protein>
<evidence type="ECO:0000313" key="22">
    <source>
        <dbReference type="Proteomes" id="UP001501920"/>
    </source>
</evidence>